<dbReference type="AlphaFoldDB" id="A0A833TC61"/>
<dbReference type="PANTHER" id="PTHR37610:SF100">
    <property type="entry name" value="COPIA-LIKE POLYPROTEIN_RETROTRANSPOSON"/>
    <property type="match status" value="1"/>
</dbReference>
<dbReference type="Pfam" id="PF22936">
    <property type="entry name" value="Pol_BBD"/>
    <property type="match status" value="1"/>
</dbReference>
<reference evidence="4" key="1">
    <citation type="submission" date="2015-10" db="EMBL/GenBank/DDBJ databases">
        <authorList>
            <person name="Martinez-Garcia P.J."/>
            <person name="Crepeau M.W."/>
            <person name="Puiu D."/>
            <person name="Gonzalez-Ibeas D."/>
            <person name="Whalen J."/>
            <person name="Stevens K."/>
            <person name="Paul R."/>
            <person name="Butterfield T."/>
            <person name="Britton M."/>
            <person name="Reagan R."/>
            <person name="Chakraborty S."/>
            <person name="Walawage S.L."/>
            <person name="Vasquez-Gross H.A."/>
            <person name="Cardeno C."/>
            <person name="Famula R."/>
            <person name="Pratt K."/>
            <person name="Kuruganti S."/>
            <person name="Aradhya M.K."/>
            <person name="Leslie C.A."/>
            <person name="Dandekar A.M."/>
            <person name="Salzberg S.L."/>
            <person name="Wegrzyn J.L."/>
            <person name="Langley C.H."/>
            <person name="Neale D.B."/>
        </authorList>
    </citation>
    <scope>NUCLEOTIDE SEQUENCE</scope>
    <source>
        <tissue evidence="4">Leaves</tissue>
    </source>
</reference>
<feature type="compositionally biased region" description="Low complexity" evidence="1">
    <location>
        <begin position="1"/>
        <end position="12"/>
    </location>
</feature>
<feature type="domain" description="Retrotransposon Copia-like N-terminal" evidence="2">
    <location>
        <begin position="60"/>
        <end position="103"/>
    </location>
</feature>
<organism evidence="4 5">
    <name type="scientific">Juglans regia</name>
    <name type="common">English walnut</name>
    <dbReference type="NCBI Taxonomy" id="51240"/>
    <lineage>
        <taxon>Eukaryota</taxon>
        <taxon>Viridiplantae</taxon>
        <taxon>Streptophyta</taxon>
        <taxon>Embryophyta</taxon>
        <taxon>Tracheophyta</taxon>
        <taxon>Spermatophyta</taxon>
        <taxon>Magnoliopsida</taxon>
        <taxon>eudicotyledons</taxon>
        <taxon>Gunneridae</taxon>
        <taxon>Pentapetalae</taxon>
        <taxon>rosids</taxon>
        <taxon>fabids</taxon>
        <taxon>Fagales</taxon>
        <taxon>Juglandaceae</taxon>
        <taxon>Juglans</taxon>
    </lineage>
</organism>
<evidence type="ECO:0000259" key="2">
    <source>
        <dbReference type="Pfam" id="PF14244"/>
    </source>
</evidence>
<evidence type="ECO:0000256" key="1">
    <source>
        <dbReference type="SAM" id="MobiDB-lite"/>
    </source>
</evidence>
<sequence length="547" mass="60516">MVSRASRASSMEDSPDSSDDSSSPTHLSVHSNKLSNTYNASTRYLNLTDPNNPFRLDNGDNPAVILVTDFLTNDNYITWSRAMRRALRAKNKLGFISGSLSQPTDPNDPLLDLWNRCNDMVVSWLQNSICPSIRSSIAFVDDAREIWLDLEDRFAHQNGPRIYQLKKNLASLLQESDTVSVYYGKLKTIWDELLICDPIPLCTCGSMKTLSDRYQRDCIFQFLMGLHDSYSPVRDQIMLLDPLPPLTKVFSIIQQQERHYQMASTNPSPDSLAFAVRKPYSNPTKAFPQSKSKKDRAYCTYCKITGHTFDTCFKAGNAEPPVCSHCNMSGHTMEKCYKLHGYPPGHKFFNNTQSSSALAAQSASEPETISDVQVGLTKTQYQQLLALLQPREPSIAVQPSANQIQSNFPSTSTTHISGKSLCLSTSTQTPFSTTNISWIIDTGATDHMVCCPSLLTSITASISQSVRLPNGITVPVTHTGTVQLSSLISLNNDLLSWTTIGKGEVRNGLYYLLNTAVSPSTLASTLLKFNKTPPTACVLHSHTVTDL</sequence>
<feature type="region of interest" description="Disordered" evidence="1">
    <location>
        <begin position="1"/>
        <end position="32"/>
    </location>
</feature>
<name>A0A833TC61_JUGRE</name>
<accession>A0A833TC61</accession>
<dbReference type="Gramene" id="Jr15_02270_p1">
    <property type="protein sequence ID" value="cds.Jr15_02270_p1"/>
    <property type="gene ID" value="Jr15_02270"/>
</dbReference>
<reference evidence="4" key="2">
    <citation type="submission" date="2020-03" db="EMBL/GenBank/DDBJ databases">
        <title>Walnut 2.0.</title>
        <authorList>
            <person name="Marrano A."/>
            <person name="Britton M."/>
            <person name="Zimin A.V."/>
            <person name="Zaini P.A."/>
            <person name="Workman R."/>
            <person name="Puiu D."/>
            <person name="Bianco L."/>
            <person name="Allen B.J."/>
            <person name="Troggio M."/>
            <person name="Leslie C.A."/>
            <person name="Timp W."/>
            <person name="Dendekar A."/>
            <person name="Salzberg S.L."/>
            <person name="Neale D.B."/>
        </authorList>
    </citation>
    <scope>NUCLEOTIDE SEQUENCE</scope>
    <source>
        <tissue evidence="4">Leaves</tissue>
    </source>
</reference>
<dbReference type="InterPro" id="IPR029472">
    <property type="entry name" value="Copia-like_N"/>
</dbReference>
<evidence type="ECO:0000313" key="4">
    <source>
        <dbReference type="EMBL" id="KAF5444666.1"/>
    </source>
</evidence>
<dbReference type="EMBL" id="LIHL02000015">
    <property type="protein sequence ID" value="KAF5444666.1"/>
    <property type="molecule type" value="Genomic_DNA"/>
</dbReference>
<comment type="caution">
    <text evidence="4">The sequence shown here is derived from an EMBL/GenBank/DDBJ whole genome shotgun (WGS) entry which is preliminary data.</text>
</comment>
<evidence type="ECO:0000313" key="5">
    <source>
        <dbReference type="Proteomes" id="UP000619265"/>
    </source>
</evidence>
<dbReference type="Proteomes" id="UP000619265">
    <property type="component" value="Unassembled WGS sequence"/>
</dbReference>
<dbReference type="Pfam" id="PF14244">
    <property type="entry name" value="Retrotran_gag_3"/>
    <property type="match status" value="1"/>
</dbReference>
<protein>
    <recommendedName>
        <fullName evidence="6">Retrotransposon Copia-like N-terminal domain-containing protein</fullName>
    </recommendedName>
</protein>
<dbReference type="PANTHER" id="PTHR37610">
    <property type="entry name" value="CCHC-TYPE DOMAIN-CONTAINING PROTEIN"/>
    <property type="match status" value="1"/>
</dbReference>
<gene>
    <name evidence="4" type="ORF">F2P56_033784</name>
</gene>
<feature type="domain" description="Retrovirus-related Pol polyprotein from transposon TNT 1-94-like beta-barrel" evidence="3">
    <location>
        <begin position="438"/>
        <end position="485"/>
    </location>
</feature>
<proteinExistence type="predicted"/>
<dbReference type="InterPro" id="IPR054722">
    <property type="entry name" value="PolX-like_BBD"/>
</dbReference>
<evidence type="ECO:0000259" key="3">
    <source>
        <dbReference type="Pfam" id="PF22936"/>
    </source>
</evidence>
<evidence type="ECO:0008006" key="6">
    <source>
        <dbReference type="Google" id="ProtNLM"/>
    </source>
</evidence>